<gene>
    <name evidence="1" type="ORF">TEMA_34430</name>
</gene>
<evidence type="ECO:0000313" key="1">
    <source>
        <dbReference type="EMBL" id="WMT82945.1"/>
    </source>
</evidence>
<dbReference type="Proteomes" id="UP001235030">
    <property type="component" value="Chromosome"/>
</dbReference>
<name>A0ABY9Q7A5_9FIRM</name>
<keyword evidence="2" id="KW-1185">Reference proteome</keyword>
<accession>A0ABY9Q7A5</accession>
<organism evidence="1 2">
    <name type="scientific">Terrisporobacter mayombei</name>
    <dbReference type="NCBI Taxonomy" id="1541"/>
    <lineage>
        <taxon>Bacteria</taxon>
        <taxon>Bacillati</taxon>
        <taxon>Bacillota</taxon>
        <taxon>Clostridia</taxon>
        <taxon>Peptostreptococcales</taxon>
        <taxon>Peptostreptococcaceae</taxon>
        <taxon>Terrisporobacter</taxon>
    </lineage>
</organism>
<protein>
    <submittedName>
        <fullName evidence="1">Uncharacterized protein</fullName>
    </submittedName>
</protein>
<evidence type="ECO:0000313" key="2">
    <source>
        <dbReference type="Proteomes" id="UP001235030"/>
    </source>
</evidence>
<dbReference type="EMBL" id="CP101637">
    <property type="protein sequence ID" value="WMT82945.1"/>
    <property type="molecule type" value="Genomic_DNA"/>
</dbReference>
<reference evidence="1 2" key="1">
    <citation type="submission" date="2022-07" db="EMBL/GenBank/DDBJ databases">
        <title>Genome sequence of Terrisporobacter mayombei DSM6539.</title>
        <authorList>
            <person name="Boeer T."/>
            <person name="Bengelsdorf F.R."/>
            <person name="Daniel R."/>
            <person name="Poehlein A."/>
        </authorList>
    </citation>
    <scope>NUCLEOTIDE SEQUENCE [LARGE SCALE GENOMIC DNA]</scope>
    <source>
        <strain evidence="1 2">DSM 6539</strain>
    </source>
</reference>
<proteinExistence type="predicted"/>
<sequence length="50" mass="5893">MKINKEMYFLNITKICVAIKNKNILTEIDKVNKTKEKKKYKSTKRESNGS</sequence>